<dbReference type="OrthoDB" id="439808at2759"/>
<dbReference type="InterPro" id="IPR012677">
    <property type="entry name" value="Nucleotide-bd_a/b_plait_sf"/>
</dbReference>
<evidence type="ECO:0000256" key="2">
    <source>
        <dbReference type="SAM" id="MobiDB-lite"/>
    </source>
</evidence>
<dbReference type="AlphaFoldDB" id="A0A7I8V7N2"/>
<dbReference type="Proteomes" id="UP000549394">
    <property type="component" value="Unassembled WGS sequence"/>
</dbReference>
<feature type="domain" description="RRM" evidence="3">
    <location>
        <begin position="57"/>
        <end position="135"/>
    </location>
</feature>
<reference evidence="4 5" key="1">
    <citation type="submission" date="2020-08" db="EMBL/GenBank/DDBJ databases">
        <authorList>
            <person name="Hejnol A."/>
        </authorList>
    </citation>
    <scope>NUCLEOTIDE SEQUENCE [LARGE SCALE GENOMIC DNA]</scope>
</reference>
<dbReference type="PANTHER" id="PTHR48034">
    <property type="entry name" value="TRANSFORMER-2 SEX-DETERMINING PROTEIN-RELATED"/>
    <property type="match status" value="1"/>
</dbReference>
<dbReference type="Pfam" id="PF00076">
    <property type="entry name" value="RRM_1"/>
    <property type="match status" value="1"/>
</dbReference>
<dbReference type="SUPFAM" id="SSF54928">
    <property type="entry name" value="RNA-binding domain, RBD"/>
    <property type="match status" value="1"/>
</dbReference>
<proteinExistence type="predicted"/>
<accession>A0A7I8V7N2</accession>
<dbReference type="InterPro" id="IPR035979">
    <property type="entry name" value="RBD_domain_sf"/>
</dbReference>
<evidence type="ECO:0000313" key="4">
    <source>
        <dbReference type="EMBL" id="CAD5111199.1"/>
    </source>
</evidence>
<gene>
    <name evidence="4" type="ORF">DGYR_LOCUS523</name>
</gene>
<dbReference type="InterPro" id="IPR000504">
    <property type="entry name" value="RRM_dom"/>
</dbReference>
<dbReference type="PROSITE" id="PS50102">
    <property type="entry name" value="RRM"/>
    <property type="match status" value="1"/>
</dbReference>
<name>A0A7I8V7N2_9ANNE</name>
<dbReference type="EMBL" id="CAJFCJ010000001">
    <property type="protein sequence ID" value="CAD5111199.1"/>
    <property type="molecule type" value="Genomic_DNA"/>
</dbReference>
<evidence type="ECO:0000313" key="5">
    <source>
        <dbReference type="Proteomes" id="UP000549394"/>
    </source>
</evidence>
<dbReference type="CDD" id="cd12363">
    <property type="entry name" value="RRM_TRA2"/>
    <property type="match status" value="1"/>
</dbReference>
<dbReference type="InterPro" id="IPR050441">
    <property type="entry name" value="RBM"/>
</dbReference>
<sequence length="185" mass="20962">MSVTDTVGAVRIQEEEREVVGVTTMTVEDIPGAAPAPTHHIQGDTDDDHQENPKASRCVGVFGLSLYTHERDIRQMFEKYGEIEDVQLVYDRQTGRSRGFCFIYYKNLEDSIEAKERAAGMELDGARIRVDFSITERAHTPTPVIIEEDTGITEDPIGVLRLLTTEDRDIRDQDLEAIHRVSLWD</sequence>
<evidence type="ECO:0000256" key="1">
    <source>
        <dbReference type="PROSITE-ProRule" id="PRU00176"/>
    </source>
</evidence>
<organism evidence="4 5">
    <name type="scientific">Dimorphilus gyrociliatus</name>
    <dbReference type="NCBI Taxonomy" id="2664684"/>
    <lineage>
        <taxon>Eukaryota</taxon>
        <taxon>Metazoa</taxon>
        <taxon>Spiralia</taxon>
        <taxon>Lophotrochozoa</taxon>
        <taxon>Annelida</taxon>
        <taxon>Polychaeta</taxon>
        <taxon>Polychaeta incertae sedis</taxon>
        <taxon>Dinophilidae</taxon>
        <taxon>Dimorphilus</taxon>
    </lineage>
</organism>
<dbReference type="Gene3D" id="3.30.70.330">
    <property type="match status" value="1"/>
</dbReference>
<keyword evidence="1" id="KW-0694">RNA-binding</keyword>
<keyword evidence="5" id="KW-1185">Reference proteome</keyword>
<dbReference type="GO" id="GO:0003723">
    <property type="term" value="F:RNA binding"/>
    <property type="evidence" value="ECO:0007669"/>
    <property type="project" value="UniProtKB-UniRule"/>
</dbReference>
<dbReference type="SMART" id="SM00360">
    <property type="entry name" value="RRM"/>
    <property type="match status" value="1"/>
</dbReference>
<evidence type="ECO:0000259" key="3">
    <source>
        <dbReference type="PROSITE" id="PS50102"/>
    </source>
</evidence>
<comment type="caution">
    <text evidence="4">The sequence shown here is derived from an EMBL/GenBank/DDBJ whole genome shotgun (WGS) entry which is preliminary data.</text>
</comment>
<protein>
    <submittedName>
        <fullName evidence="4">DgyrCDS531</fullName>
    </submittedName>
</protein>
<feature type="region of interest" description="Disordered" evidence="2">
    <location>
        <begin position="29"/>
        <end position="54"/>
    </location>
</feature>